<dbReference type="InterPro" id="IPR050796">
    <property type="entry name" value="SCF_F-box_component"/>
</dbReference>
<dbReference type="PANTHER" id="PTHR31672:SF13">
    <property type="entry name" value="F-BOX PROTEIN CPR30-LIKE"/>
    <property type="match status" value="1"/>
</dbReference>
<dbReference type="Pfam" id="PF08268">
    <property type="entry name" value="FBA_3"/>
    <property type="match status" value="1"/>
</dbReference>
<dbReference type="InterPro" id="IPR036047">
    <property type="entry name" value="F-box-like_dom_sf"/>
</dbReference>
<protein>
    <recommendedName>
        <fullName evidence="5">F-box domain-containing protein</fullName>
    </recommendedName>
</protein>
<name>A0AAW1KDP4_SAPOF</name>
<dbReference type="InterPro" id="IPR013187">
    <property type="entry name" value="F-box-assoc_dom_typ3"/>
</dbReference>
<evidence type="ECO:0008006" key="5">
    <source>
        <dbReference type="Google" id="ProtNLM"/>
    </source>
</evidence>
<evidence type="ECO:0000259" key="1">
    <source>
        <dbReference type="Pfam" id="PF00646"/>
    </source>
</evidence>
<dbReference type="SUPFAM" id="SSF50965">
    <property type="entry name" value="Galactose oxidase, central domain"/>
    <property type="match status" value="1"/>
</dbReference>
<evidence type="ECO:0000313" key="3">
    <source>
        <dbReference type="EMBL" id="KAK9716066.1"/>
    </source>
</evidence>
<evidence type="ECO:0000313" key="4">
    <source>
        <dbReference type="Proteomes" id="UP001443914"/>
    </source>
</evidence>
<organism evidence="3 4">
    <name type="scientific">Saponaria officinalis</name>
    <name type="common">Common soapwort</name>
    <name type="synonym">Lychnis saponaria</name>
    <dbReference type="NCBI Taxonomy" id="3572"/>
    <lineage>
        <taxon>Eukaryota</taxon>
        <taxon>Viridiplantae</taxon>
        <taxon>Streptophyta</taxon>
        <taxon>Embryophyta</taxon>
        <taxon>Tracheophyta</taxon>
        <taxon>Spermatophyta</taxon>
        <taxon>Magnoliopsida</taxon>
        <taxon>eudicotyledons</taxon>
        <taxon>Gunneridae</taxon>
        <taxon>Pentapetalae</taxon>
        <taxon>Caryophyllales</taxon>
        <taxon>Caryophyllaceae</taxon>
        <taxon>Caryophylleae</taxon>
        <taxon>Saponaria</taxon>
    </lineage>
</organism>
<accession>A0AAW1KDP4</accession>
<comment type="caution">
    <text evidence="3">The sequence shown here is derived from an EMBL/GenBank/DDBJ whole genome shotgun (WGS) entry which is preliminary data.</text>
</comment>
<dbReference type="EMBL" id="JBDFQZ010000006">
    <property type="protein sequence ID" value="KAK9716066.1"/>
    <property type="molecule type" value="Genomic_DNA"/>
</dbReference>
<sequence>MATLDDNVILVEILPKLPTKSLIRFKCVSKSFNSAISSPELIDLHLRHHRISSSDHHLILPGLSSIECYDMNPSLSRSTGTSTFTWSDSSYVSVVGSTNGLLCVIVRYVHNSEYHACILNPTTRMHRDIRIPFPGVRVYNIGFGFEFDPQTVDHKIVLITNHTHDETLITMVFSLKNNSWNIIQTPQLPGDLVFRYNYTSGILINNNLLHWILWNPDTRISRIVCFNVSENYWTNDVLLPDIPYNDPTHGIHYPYEIGVLNGRLVTCIKNENNHEGLYEVWVMEEYGVQHSWFSVEIRRSCLGVLVVRGFLIEV</sequence>
<dbReference type="SUPFAM" id="SSF81383">
    <property type="entry name" value="F-box domain"/>
    <property type="match status" value="1"/>
</dbReference>
<dbReference type="Pfam" id="PF00646">
    <property type="entry name" value="F-box"/>
    <property type="match status" value="1"/>
</dbReference>
<dbReference type="AlphaFoldDB" id="A0AAW1KDP4"/>
<reference evidence="3" key="1">
    <citation type="submission" date="2024-03" db="EMBL/GenBank/DDBJ databases">
        <title>WGS assembly of Saponaria officinalis var. Norfolk2.</title>
        <authorList>
            <person name="Jenkins J."/>
            <person name="Shu S."/>
            <person name="Grimwood J."/>
            <person name="Barry K."/>
            <person name="Goodstein D."/>
            <person name="Schmutz J."/>
            <person name="Leebens-Mack J."/>
            <person name="Osbourn A."/>
        </authorList>
    </citation>
    <scope>NUCLEOTIDE SEQUENCE [LARGE SCALE GENOMIC DNA]</scope>
    <source>
        <strain evidence="3">JIC</strain>
    </source>
</reference>
<keyword evidence="4" id="KW-1185">Reference proteome</keyword>
<dbReference type="PANTHER" id="PTHR31672">
    <property type="entry name" value="BNACNNG10540D PROTEIN"/>
    <property type="match status" value="1"/>
</dbReference>
<proteinExistence type="predicted"/>
<gene>
    <name evidence="3" type="ORF">RND81_06G209100</name>
</gene>
<dbReference type="InterPro" id="IPR001810">
    <property type="entry name" value="F-box_dom"/>
</dbReference>
<dbReference type="Proteomes" id="UP001443914">
    <property type="component" value="Unassembled WGS sequence"/>
</dbReference>
<evidence type="ECO:0000259" key="2">
    <source>
        <dbReference type="Pfam" id="PF08268"/>
    </source>
</evidence>
<feature type="domain" description="F-box" evidence="1">
    <location>
        <begin position="8"/>
        <end position="41"/>
    </location>
</feature>
<dbReference type="InterPro" id="IPR011043">
    <property type="entry name" value="Gal_Oxase/kelch_b-propeller"/>
</dbReference>
<feature type="domain" description="F-box associated beta-propeller type 3" evidence="2">
    <location>
        <begin position="82"/>
        <end position="295"/>
    </location>
</feature>